<protein>
    <submittedName>
        <fullName evidence="2">Uncharacterized protein</fullName>
    </submittedName>
</protein>
<evidence type="ECO:0000313" key="3">
    <source>
        <dbReference type="Proteomes" id="UP000289340"/>
    </source>
</evidence>
<accession>A0A445LNY9</accession>
<sequence>MVARCECEEAKEPSIQAFHPRCLLRTLLTSICNGTLADTRRQAQSTLELIKDSSESQHVADGVKPLLMLPVMKLAQGVIVLIIEVVQGVTKKCSEVNIVRANINISVIFELELRCPMKINSGNGPTTPSTAPVGSPSGSSAESPEGSIIPSASDFPSGAGSKTVPSIDGGSSDGNAIKVPSHLVLYLLALVSCVLTFTKF</sequence>
<evidence type="ECO:0000313" key="2">
    <source>
        <dbReference type="EMBL" id="RZC25018.1"/>
    </source>
</evidence>
<dbReference type="EMBL" id="QZWG01000002">
    <property type="protein sequence ID" value="RZC25018.1"/>
    <property type="molecule type" value="Genomic_DNA"/>
</dbReference>
<feature type="region of interest" description="Disordered" evidence="1">
    <location>
        <begin position="122"/>
        <end position="167"/>
    </location>
</feature>
<name>A0A445LNY9_GLYSO</name>
<proteinExistence type="predicted"/>
<gene>
    <name evidence="2" type="ORF">D0Y65_003933</name>
</gene>
<reference evidence="2 3" key="1">
    <citation type="submission" date="2018-09" db="EMBL/GenBank/DDBJ databases">
        <title>A high-quality reference genome of wild soybean provides a powerful tool to mine soybean genomes.</title>
        <authorList>
            <person name="Xie M."/>
            <person name="Chung C.Y.L."/>
            <person name="Li M.-W."/>
            <person name="Wong F.-L."/>
            <person name="Chan T.-F."/>
            <person name="Lam H.-M."/>
        </authorList>
    </citation>
    <scope>NUCLEOTIDE SEQUENCE [LARGE SCALE GENOMIC DNA]</scope>
    <source>
        <strain evidence="3">cv. W05</strain>
        <tissue evidence="2">Hypocotyl of etiolated seedlings</tissue>
    </source>
</reference>
<feature type="compositionally biased region" description="Low complexity" evidence="1">
    <location>
        <begin position="124"/>
        <end position="151"/>
    </location>
</feature>
<organism evidence="2 3">
    <name type="scientific">Glycine soja</name>
    <name type="common">Wild soybean</name>
    <dbReference type="NCBI Taxonomy" id="3848"/>
    <lineage>
        <taxon>Eukaryota</taxon>
        <taxon>Viridiplantae</taxon>
        <taxon>Streptophyta</taxon>
        <taxon>Embryophyta</taxon>
        <taxon>Tracheophyta</taxon>
        <taxon>Spermatophyta</taxon>
        <taxon>Magnoliopsida</taxon>
        <taxon>eudicotyledons</taxon>
        <taxon>Gunneridae</taxon>
        <taxon>Pentapetalae</taxon>
        <taxon>rosids</taxon>
        <taxon>fabids</taxon>
        <taxon>Fabales</taxon>
        <taxon>Fabaceae</taxon>
        <taxon>Papilionoideae</taxon>
        <taxon>50 kb inversion clade</taxon>
        <taxon>NPAAA clade</taxon>
        <taxon>indigoferoid/millettioid clade</taxon>
        <taxon>Phaseoleae</taxon>
        <taxon>Glycine</taxon>
        <taxon>Glycine subgen. Soja</taxon>
    </lineage>
</organism>
<dbReference type="Proteomes" id="UP000289340">
    <property type="component" value="Chromosome 2"/>
</dbReference>
<keyword evidence="3" id="KW-1185">Reference proteome</keyword>
<evidence type="ECO:0000256" key="1">
    <source>
        <dbReference type="SAM" id="MobiDB-lite"/>
    </source>
</evidence>
<comment type="caution">
    <text evidence="2">The sequence shown here is derived from an EMBL/GenBank/DDBJ whole genome shotgun (WGS) entry which is preliminary data.</text>
</comment>
<dbReference type="AlphaFoldDB" id="A0A445LNY9"/>